<dbReference type="InterPro" id="IPR008257">
    <property type="entry name" value="Pept_M19"/>
</dbReference>
<sequence length="399" mass="44380">MKKTSLLLKSILLSSLLATGQFAGAQSYKKVHKDAIVVDTHNDVLISIMEGMDISKDLRGKTHSDLARFKQGGVDAQFFSVWSDETGDYAFAVKQIDTLKAVVARNEKQMMLATTYEEILEAVKQKKLAVLMGVEGGHMIDSDLDKLDNLYKKGVRYMTLTWNNSTPWASSAADEAGGTVPNPQEGLNDFGKQVVKRMNALGMMVDLSHVGEKTFWDAMATTSKPVLVSHSNVYKLAPVPRNLKDEQIKAVAENGGVIQLNFYSGFLDLSFSKRQEQFMTKHKPEIDSLRAEGWSGARITERMKTRYPKEVQDLRPPLSVLLNHLDYIVNLVGVEHVGLGSDFDGVTSLPQQIDGVEDFPVITKELLARGYSKEDVKKILGENTLRVFKANTTKEGYKD</sequence>
<dbReference type="SUPFAM" id="SSF51556">
    <property type="entry name" value="Metallo-dependent hydrolases"/>
    <property type="match status" value="1"/>
</dbReference>
<dbReference type="InterPro" id="IPR000180">
    <property type="entry name" value="Dipep_AS"/>
</dbReference>
<dbReference type="PANTHER" id="PTHR10443:SF12">
    <property type="entry name" value="DIPEPTIDASE"/>
    <property type="match status" value="1"/>
</dbReference>
<dbReference type="Proteomes" id="UP001597544">
    <property type="component" value="Unassembled WGS sequence"/>
</dbReference>
<keyword evidence="3" id="KW-1185">Reference proteome</keyword>
<dbReference type="EMBL" id="JBHULU010000021">
    <property type="protein sequence ID" value="MFD2515594.1"/>
    <property type="molecule type" value="Genomic_DNA"/>
</dbReference>
<feature type="chain" id="PRO_5045261802" evidence="1">
    <location>
        <begin position="26"/>
        <end position="399"/>
    </location>
</feature>
<proteinExistence type="predicted"/>
<dbReference type="PROSITE" id="PS51365">
    <property type="entry name" value="RENAL_DIPEPTIDASE_2"/>
    <property type="match status" value="1"/>
</dbReference>
<comment type="caution">
    <text evidence="2">The sequence shown here is derived from an EMBL/GenBank/DDBJ whole genome shotgun (WGS) entry which is preliminary data.</text>
</comment>
<dbReference type="Gene3D" id="3.20.20.140">
    <property type="entry name" value="Metal-dependent hydrolases"/>
    <property type="match status" value="1"/>
</dbReference>
<evidence type="ECO:0000256" key="1">
    <source>
        <dbReference type="SAM" id="SignalP"/>
    </source>
</evidence>
<evidence type="ECO:0000313" key="3">
    <source>
        <dbReference type="Proteomes" id="UP001597544"/>
    </source>
</evidence>
<dbReference type="Pfam" id="PF01244">
    <property type="entry name" value="Peptidase_M19"/>
    <property type="match status" value="1"/>
</dbReference>
<accession>A0ABW5IPK4</accession>
<dbReference type="CDD" id="cd01301">
    <property type="entry name" value="rDP_like"/>
    <property type="match status" value="1"/>
</dbReference>
<protein>
    <submittedName>
        <fullName evidence="2">Dipeptidase</fullName>
    </submittedName>
</protein>
<keyword evidence="1" id="KW-0732">Signal</keyword>
<dbReference type="PANTHER" id="PTHR10443">
    <property type="entry name" value="MICROSOMAL DIPEPTIDASE"/>
    <property type="match status" value="1"/>
</dbReference>
<feature type="signal peptide" evidence="1">
    <location>
        <begin position="1"/>
        <end position="25"/>
    </location>
</feature>
<organism evidence="2 3">
    <name type="scientific">Pontibacter locisalis</name>
    <dbReference type="NCBI Taxonomy" id="1719035"/>
    <lineage>
        <taxon>Bacteria</taxon>
        <taxon>Pseudomonadati</taxon>
        <taxon>Bacteroidota</taxon>
        <taxon>Cytophagia</taxon>
        <taxon>Cytophagales</taxon>
        <taxon>Hymenobacteraceae</taxon>
        <taxon>Pontibacter</taxon>
    </lineage>
</organism>
<dbReference type="PROSITE" id="PS00869">
    <property type="entry name" value="RENAL_DIPEPTIDASE_1"/>
    <property type="match status" value="1"/>
</dbReference>
<reference evidence="3" key="1">
    <citation type="journal article" date="2019" name="Int. J. Syst. Evol. Microbiol.">
        <title>The Global Catalogue of Microorganisms (GCM) 10K type strain sequencing project: providing services to taxonomists for standard genome sequencing and annotation.</title>
        <authorList>
            <consortium name="The Broad Institute Genomics Platform"/>
            <consortium name="The Broad Institute Genome Sequencing Center for Infectious Disease"/>
            <person name="Wu L."/>
            <person name="Ma J."/>
        </authorList>
    </citation>
    <scope>NUCLEOTIDE SEQUENCE [LARGE SCALE GENOMIC DNA]</scope>
    <source>
        <strain evidence="3">KCTC 42498</strain>
    </source>
</reference>
<dbReference type="InterPro" id="IPR032466">
    <property type="entry name" value="Metal_Hydrolase"/>
</dbReference>
<evidence type="ECO:0000313" key="2">
    <source>
        <dbReference type="EMBL" id="MFD2515594.1"/>
    </source>
</evidence>
<gene>
    <name evidence="2" type="ORF">ACFSRY_17100</name>
</gene>
<name>A0ABW5IPK4_9BACT</name>
<dbReference type="RefSeq" id="WP_377510638.1">
    <property type="nucleotide sequence ID" value="NZ_JBHULU010000021.1"/>
</dbReference>